<organism evidence="2 3">
    <name type="scientific">Desulfurococcus amylolyticus DSM 16532</name>
    <dbReference type="NCBI Taxonomy" id="768672"/>
    <lineage>
        <taxon>Archaea</taxon>
        <taxon>Thermoproteota</taxon>
        <taxon>Thermoprotei</taxon>
        <taxon>Desulfurococcales</taxon>
        <taxon>Desulfurococcaceae</taxon>
        <taxon>Desulfurococcus</taxon>
    </lineage>
</organism>
<evidence type="ECO:0000313" key="2">
    <source>
        <dbReference type="EMBL" id="AFL66914.1"/>
    </source>
</evidence>
<gene>
    <name evidence="2" type="ORF">Desfe_1040</name>
</gene>
<evidence type="ECO:0000313" key="3">
    <source>
        <dbReference type="Proteomes" id="UP000006175"/>
    </source>
</evidence>
<feature type="transmembrane region" description="Helical" evidence="1">
    <location>
        <begin position="34"/>
        <end position="52"/>
    </location>
</feature>
<sequence precursor="true">MPFTTTYLIGLLLGLIALVTKQHSTVLTIAGSILMILGIVGAFLEAGVAYAIGASAGMEVSMEWGMGFALLATIVYMVVGAVIAKKM</sequence>
<evidence type="ECO:0000256" key="1">
    <source>
        <dbReference type="SAM" id="Phobius"/>
    </source>
</evidence>
<dbReference type="HOGENOM" id="CLU_2475846_0_0_2"/>
<proteinExistence type="predicted"/>
<dbReference type="GeneID" id="13061418"/>
<accession>I3XSJ0</accession>
<name>I3XSJ0_DESAM</name>
<dbReference type="Proteomes" id="UP000006175">
    <property type="component" value="Chromosome"/>
</dbReference>
<protein>
    <submittedName>
        <fullName evidence="2">Oligopeptide ABC transporter (Permease)</fullName>
    </submittedName>
</protein>
<dbReference type="KEGG" id="dfd:Desfe_1040"/>
<dbReference type="EMBL" id="CP003321">
    <property type="protein sequence ID" value="AFL66914.1"/>
    <property type="molecule type" value="Genomic_DNA"/>
</dbReference>
<dbReference type="AlphaFoldDB" id="I3XSJ0"/>
<reference evidence="2 3" key="1">
    <citation type="journal article" date="2012" name="J. Bacteriol.">
        <title>Complete Genome Sequence of Desulfurococcus fermentans, a Hyperthermophilic Cellulolytic Crenarchaeon Isolated from a Freshwater Hot Spring in Kamchatka, Russia.</title>
        <authorList>
            <person name="Susanti D."/>
            <person name="Johnson E.F."/>
            <person name="Rodriguez J.R."/>
            <person name="Anderson I."/>
            <person name="Perevalova A.A."/>
            <person name="Kyrpides N."/>
            <person name="Lucas S."/>
            <person name="Han J."/>
            <person name="Lapidus A."/>
            <person name="Cheng J.F."/>
            <person name="Goodwin L."/>
            <person name="Pitluck S."/>
            <person name="Mavrommatis K."/>
            <person name="Peters L."/>
            <person name="Land M.L."/>
            <person name="Hauser L."/>
            <person name="Gopalan V."/>
            <person name="Chan P.P."/>
            <person name="Lowe T.M."/>
            <person name="Atomi H."/>
            <person name="Bonch-Osmolovskaya E.A."/>
            <person name="Woyke T."/>
            <person name="Mukhopadhyay B."/>
        </authorList>
    </citation>
    <scope>NUCLEOTIDE SEQUENCE [LARGE SCALE GENOMIC DNA]</scope>
    <source>
        <strain evidence="2 3">DSM 16532</strain>
    </source>
</reference>
<keyword evidence="3" id="KW-1185">Reference proteome</keyword>
<dbReference type="RefSeq" id="WP_014767810.1">
    <property type="nucleotide sequence ID" value="NC_018001.1"/>
</dbReference>
<keyword evidence="1" id="KW-0472">Membrane</keyword>
<keyword evidence="1" id="KW-0812">Transmembrane</keyword>
<feature type="transmembrane region" description="Helical" evidence="1">
    <location>
        <begin position="64"/>
        <end position="84"/>
    </location>
</feature>
<keyword evidence="1" id="KW-1133">Transmembrane helix</keyword>